<keyword evidence="1" id="KW-0175">Coiled coil</keyword>
<feature type="coiled-coil region" evidence="1">
    <location>
        <begin position="34"/>
        <end position="75"/>
    </location>
</feature>
<protein>
    <recommendedName>
        <fullName evidence="4">Transporter</fullName>
    </recommendedName>
</protein>
<organism evidence="3">
    <name type="scientific">mine drainage metagenome</name>
    <dbReference type="NCBI Taxonomy" id="410659"/>
    <lineage>
        <taxon>unclassified sequences</taxon>
        <taxon>metagenomes</taxon>
        <taxon>ecological metagenomes</taxon>
    </lineage>
</organism>
<dbReference type="InterPro" id="IPR036709">
    <property type="entry name" value="Autotransporte_beta_dom_sf"/>
</dbReference>
<reference evidence="3" key="1">
    <citation type="submission" date="2016-10" db="EMBL/GenBank/DDBJ databases">
        <title>Sequence of Gallionella enrichment culture.</title>
        <authorList>
            <person name="Poehlein A."/>
            <person name="Muehling M."/>
            <person name="Daniel R."/>
        </authorList>
    </citation>
    <scope>NUCLEOTIDE SEQUENCE</scope>
</reference>
<evidence type="ECO:0000256" key="1">
    <source>
        <dbReference type="SAM" id="Coils"/>
    </source>
</evidence>
<feature type="compositionally biased region" description="Polar residues" evidence="2">
    <location>
        <begin position="87"/>
        <end position="101"/>
    </location>
</feature>
<dbReference type="SUPFAM" id="SSF56935">
    <property type="entry name" value="Porins"/>
    <property type="match status" value="1"/>
</dbReference>
<dbReference type="EMBL" id="MLJW01000004">
    <property type="protein sequence ID" value="OIR17566.1"/>
    <property type="molecule type" value="Genomic_DNA"/>
</dbReference>
<name>A0A1J5TZW0_9ZZZZ</name>
<evidence type="ECO:0000313" key="3">
    <source>
        <dbReference type="EMBL" id="OIR17566.1"/>
    </source>
</evidence>
<gene>
    <name evidence="3" type="ORF">GALL_17840</name>
</gene>
<proteinExistence type="predicted"/>
<dbReference type="Gene3D" id="2.40.128.130">
    <property type="entry name" value="Autotransporter beta-domain"/>
    <property type="match status" value="1"/>
</dbReference>
<dbReference type="SUPFAM" id="SSF103515">
    <property type="entry name" value="Autotransporter"/>
    <property type="match status" value="1"/>
</dbReference>
<comment type="caution">
    <text evidence="3">The sequence shown here is derived from an EMBL/GenBank/DDBJ whole genome shotgun (WGS) entry which is preliminary data.</text>
</comment>
<feature type="region of interest" description="Disordered" evidence="2">
    <location>
        <begin position="87"/>
        <end position="113"/>
    </location>
</feature>
<evidence type="ECO:0000256" key="2">
    <source>
        <dbReference type="SAM" id="MobiDB-lite"/>
    </source>
</evidence>
<evidence type="ECO:0008006" key="4">
    <source>
        <dbReference type="Google" id="ProtNLM"/>
    </source>
</evidence>
<dbReference type="AlphaFoldDB" id="A0A1J5TZW0"/>
<sequence length="427" mass="45854">MNKNLFKLSGVTLAVAACLSSNALAADAAGTPDVDQLRQQLGELNQRYEAQSAALKALAQRLQQLENASQGKARLMPAVNKTVVATDSSANTNEENQSTQGEEPVVKEAPASHSAEAVYREQNALFNQTFTLETGVSYSHSDRRELILNGFLALDAIFLGNIKLDRVKSDIWQFDVTGRYGVTDRLQFDFNAPFLYRKSTFQSGGVGGSASALGEYDVNQTNIGDVSAGMYYKLFPETPTSPDVVLNVRIKAPTGKDPFGIKIIQPDPANNNLTTPEELPTGNGIWTLSTGVTFVKTIDPAILFANIGYAHNFAQKFDDISSIKGTTTAGEVDLGDSYQLGGGLAFALNDRMSMSMSYAHRFAQQSRIKSGNTGWTNVVGSDSSAGSLNFGVTYAMSDKLSMVANVGMGVTPDAPDITVGVKFPYNF</sequence>
<dbReference type="PROSITE" id="PS51257">
    <property type="entry name" value="PROKAR_LIPOPROTEIN"/>
    <property type="match status" value="1"/>
</dbReference>
<accession>A0A1J5TZW0</accession>